<gene>
    <name evidence="2" type="primary">hypC</name>
    <name evidence="2" type="ORF">COW28_04480</name>
</gene>
<dbReference type="Proteomes" id="UP000230025">
    <property type="component" value="Unassembled WGS sequence"/>
</dbReference>
<dbReference type="Gene3D" id="2.30.30.140">
    <property type="match status" value="1"/>
</dbReference>
<evidence type="ECO:0000313" key="3">
    <source>
        <dbReference type="Proteomes" id="UP000230025"/>
    </source>
</evidence>
<dbReference type="NCBIfam" id="TIGR00074">
    <property type="entry name" value="hypC_hupF"/>
    <property type="match status" value="1"/>
</dbReference>
<dbReference type="InterPro" id="IPR019812">
    <property type="entry name" value="Hydgase_assmbl_chp_CS"/>
</dbReference>
<evidence type="ECO:0000256" key="1">
    <source>
        <dbReference type="ARBA" id="ARBA00006018"/>
    </source>
</evidence>
<dbReference type="GO" id="GO:0005506">
    <property type="term" value="F:iron ion binding"/>
    <property type="evidence" value="ECO:0007669"/>
    <property type="project" value="TreeGrafter"/>
</dbReference>
<comment type="similarity">
    <text evidence="1">Belongs to the HupF/HypC family.</text>
</comment>
<dbReference type="PANTHER" id="PTHR35177">
    <property type="entry name" value="HYDROGENASE MATURATION FACTOR HYBG"/>
    <property type="match status" value="1"/>
</dbReference>
<accession>A0A2M7GYB2</accession>
<dbReference type="InterPro" id="IPR001109">
    <property type="entry name" value="Hydrogenase_HupF/HypC"/>
</dbReference>
<dbReference type="PRINTS" id="PR00445">
    <property type="entry name" value="HUPFHYPC"/>
</dbReference>
<dbReference type="PROSITE" id="PS01097">
    <property type="entry name" value="HUPF_HYPC"/>
    <property type="match status" value="1"/>
</dbReference>
<dbReference type="SUPFAM" id="SSF159127">
    <property type="entry name" value="HupF/HypC-like"/>
    <property type="match status" value="1"/>
</dbReference>
<sequence length="68" mass="7643">MCLALPMKVVKIKDKEGTVELGGVKRRANLQLLKDVNIGDYLLIHAGFAIQKLNEKEAEKTLRLLKIL</sequence>
<dbReference type="AlphaFoldDB" id="A0A2M7GYB2"/>
<dbReference type="PANTHER" id="PTHR35177:SF2">
    <property type="entry name" value="HYDROGENASE MATURATION FACTOR HYBG"/>
    <property type="match status" value="1"/>
</dbReference>
<comment type="caution">
    <text evidence="2">The sequence shown here is derived from an EMBL/GenBank/DDBJ whole genome shotgun (WGS) entry which is preliminary data.</text>
</comment>
<dbReference type="EMBL" id="PFFY01000210">
    <property type="protein sequence ID" value="PIW33168.1"/>
    <property type="molecule type" value="Genomic_DNA"/>
</dbReference>
<dbReference type="Pfam" id="PF01455">
    <property type="entry name" value="HupF_HypC"/>
    <property type="match status" value="1"/>
</dbReference>
<reference evidence="3" key="1">
    <citation type="submission" date="2017-09" db="EMBL/GenBank/DDBJ databases">
        <title>Depth-based differentiation of microbial function through sediment-hosted aquifers and enrichment of novel symbionts in the deep terrestrial subsurface.</title>
        <authorList>
            <person name="Probst A.J."/>
            <person name="Ladd B."/>
            <person name="Jarett J.K."/>
            <person name="Geller-Mcgrath D.E."/>
            <person name="Sieber C.M.K."/>
            <person name="Emerson J.B."/>
            <person name="Anantharaman K."/>
            <person name="Thomas B.C."/>
            <person name="Malmstrom R."/>
            <person name="Stieglmeier M."/>
            <person name="Klingl A."/>
            <person name="Woyke T."/>
            <person name="Ryan C.M."/>
            <person name="Banfield J.F."/>
        </authorList>
    </citation>
    <scope>NUCLEOTIDE SEQUENCE [LARGE SCALE GENOMIC DNA]</scope>
</reference>
<organism evidence="2 3">
    <name type="scientific">bacterium (Candidatus Ratteibacteria) CG15_BIG_FIL_POST_REV_8_21_14_020_41_12</name>
    <dbReference type="NCBI Taxonomy" id="2014291"/>
    <lineage>
        <taxon>Bacteria</taxon>
        <taxon>Candidatus Ratteibacteria</taxon>
    </lineage>
</organism>
<name>A0A2M7GYB2_9BACT</name>
<dbReference type="GO" id="GO:1902670">
    <property type="term" value="F:carbon dioxide binding"/>
    <property type="evidence" value="ECO:0007669"/>
    <property type="project" value="TreeGrafter"/>
</dbReference>
<dbReference type="GO" id="GO:0051604">
    <property type="term" value="P:protein maturation"/>
    <property type="evidence" value="ECO:0007669"/>
    <property type="project" value="TreeGrafter"/>
</dbReference>
<dbReference type="FunFam" id="2.30.30.140:FF:000022">
    <property type="entry name" value="Hydrogenase assembly chaperone HybG"/>
    <property type="match status" value="1"/>
</dbReference>
<evidence type="ECO:0000313" key="2">
    <source>
        <dbReference type="EMBL" id="PIW33168.1"/>
    </source>
</evidence>
<proteinExistence type="inferred from homology"/>
<protein>
    <submittedName>
        <fullName evidence="2">HypC/HybG/HupF family hydrogenase formation chaperone</fullName>
    </submittedName>
</protein>